<dbReference type="OrthoDB" id="6188at2157"/>
<dbReference type="InterPro" id="IPR008926">
    <property type="entry name" value="RNR_R1-su_N"/>
</dbReference>
<sequence>MIKKPVQYEYNFFLRKLKPAEFSQEKRFVWETEEGLDFLASETLKARYLLEGEKDWNDICERVAKAIATSEKEYLEFKDLIIKKIFLPSSPTLMNAGTEFGQLAACFVIPVEDSVEEIFNSIKIAALIQKTGGGTGFNFSKIRSGCSSGSCADKEEIGPVSVMKLFNEATEIVKRYGKRRGANMGILDISHNDILSFIRAKRVEGELSNFNISVMIPDAFMELVEADRVDEVWNRQTGLTVGQIFSEIVEGIWRNGEPGVLFYDRINRDNFTPALGDISATNPCGEEPLLPFESCNLGSINLSLFVVDGKVNWDFLREVAGKAIRFLDNEIDKNAYPVPEIEAATKKTRKAGLGVMGFHDMLLKLGLPYDSLEALELAEKLMEQITWAAIRESRKLAAEKGPFPEFEDSTWELPMRNAALTAIAPTGTISILASCSSGIEPVFSWVYRRTQLSGRKFTLVHPLFKAHFKSKLTETDYNWLLEHVYKYGTLQNVEKPELVSEEEKRLFRSALDIDWKAHIDVQAAFQKHCHGGISKTINMPHSAGKEDIKQALIYAWRHGLKGLTIYRTGSRQYVVLSLQKSQD</sequence>
<keyword evidence="6" id="KW-1015">Disulfide bond</keyword>
<evidence type="ECO:0000256" key="9">
    <source>
        <dbReference type="RuleBase" id="RU364064"/>
    </source>
</evidence>
<dbReference type="PANTHER" id="PTHR43371">
    <property type="entry name" value="VITAMIN B12-DEPENDENT RIBONUCLEOTIDE REDUCTASE"/>
    <property type="match status" value="1"/>
</dbReference>
<dbReference type="SUPFAM" id="SSF51998">
    <property type="entry name" value="PFL-like glycyl radical enzymes"/>
    <property type="match status" value="1"/>
</dbReference>
<dbReference type="NCBIfam" id="TIGR02504">
    <property type="entry name" value="NrdJ_Z"/>
    <property type="match status" value="1"/>
</dbReference>
<dbReference type="PATRIC" id="fig|523844.20.peg.668"/>
<feature type="domain" description="Ribonucleotide reductase large subunit N-terminal" evidence="10">
    <location>
        <begin position="36"/>
        <end position="100"/>
    </location>
</feature>
<dbReference type="Gene3D" id="3.20.70.20">
    <property type="match status" value="1"/>
</dbReference>
<evidence type="ECO:0000256" key="4">
    <source>
        <dbReference type="ARBA" id="ARBA00022741"/>
    </source>
</evidence>
<evidence type="ECO:0000313" key="13">
    <source>
        <dbReference type="Proteomes" id="UP000066529"/>
    </source>
</evidence>
<dbReference type="PANTHER" id="PTHR43371:SF1">
    <property type="entry name" value="RIBONUCLEOSIDE-DIPHOSPHATE REDUCTASE"/>
    <property type="match status" value="1"/>
</dbReference>
<evidence type="ECO:0000259" key="10">
    <source>
        <dbReference type="Pfam" id="PF00317"/>
    </source>
</evidence>
<comment type="cofactor">
    <cofactor evidence="1 9">
        <name>adenosylcob(III)alamin</name>
        <dbReference type="ChEBI" id="CHEBI:18408"/>
    </cofactor>
</comment>
<dbReference type="GO" id="GO:0005524">
    <property type="term" value="F:ATP binding"/>
    <property type="evidence" value="ECO:0007669"/>
    <property type="project" value="InterPro"/>
</dbReference>
<feature type="domain" description="Ribonucleotide reductase large subunit C-terminal" evidence="11">
    <location>
        <begin position="104"/>
        <end position="411"/>
    </location>
</feature>
<dbReference type="Proteomes" id="UP000066529">
    <property type="component" value="Chromosome"/>
</dbReference>
<keyword evidence="3 9" id="KW-0846">Cobalamin</keyword>
<name>A0A0E3H8F7_METTT</name>
<evidence type="ECO:0000256" key="6">
    <source>
        <dbReference type="ARBA" id="ARBA00023157"/>
    </source>
</evidence>
<keyword evidence="9" id="KW-0237">DNA synthesis</keyword>
<reference evidence="12 13" key="1">
    <citation type="submission" date="2014-07" db="EMBL/GenBank/DDBJ databases">
        <title>Methanogenic archaea and the global carbon cycle.</title>
        <authorList>
            <person name="Henriksen J.R."/>
            <person name="Luke J."/>
            <person name="Reinhart S."/>
            <person name="Benedict M.N."/>
            <person name="Youngblut N.D."/>
            <person name="Metcalf M.E."/>
            <person name="Whitaker R.J."/>
            <person name="Metcalf W.W."/>
        </authorList>
    </citation>
    <scope>NUCLEOTIDE SEQUENCE [LARGE SCALE GENOMIC DNA]</scope>
    <source>
        <strain evidence="13">ATCC 43570 / DSM 1825 / OCM 12 / VKM B-1830 / TM-1</strain>
    </source>
</reference>
<keyword evidence="4 9" id="KW-0547">Nucleotide-binding</keyword>
<comment type="similarity">
    <text evidence="2 9">Belongs to the ribonucleoside diphosphate reductase class-2 family.</text>
</comment>
<dbReference type="InterPro" id="IPR050862">
    <property type="entry name" value="RdRp_reductase_class-2"/>
</dbReference>
<dbReference type="EMBL" id="CP009501">
    <property type="protein sequence ID" value="AKB12274.1"/>
    <property type="molecule type" value="Genomic_DNA"/>
</dbReference>
<gene>
    <name evidence="12" type="ORF">MSTHT_0516</name>
</gene>
<evidence type="ECO:0000313" key="12">
    <source>
        <dbReference type="EMBL" id="AKB12274.1"/>
    </source>
</evidence>
<evidence type="ECO:0000256" key="3">
    <source>
        <dbReference type="ARBA" id="ARBA00022628"/>
    </source>
</evidence>
<dbReference type="EC" id="1.17.4.1" evidence="9"/>
<dbReference type="InterPro" id="IPR013509">
    <property type="entry name" value="RNR_lsu_N"/>
</dbReference>
<dbReference type="InterPro" id="IPR000788">
    <property type="entry name" value="RNR_lg_C"/>
</dbReference>
<proteinExistence type="inferred from homology"/>
<dbReference type="PRINTS" id="PR01183">
    <property type="entry name" value="RIBORDTASEM1"/>
</dbReference>
<feature type="domain" description="Ribonucleotide reductase large subunit C-terminal" evidence="11">
    <location>
        <begin position="415"/>
        <end position="566"/>
    </location>
</feature>
<comment type="catalytic activity">
    <reaction evidence="8 9">
        <text>a 2'-deoxyribonucleoside 5'-diphosphate + [thioredoxin]-disulfide + H2O = a ribonucleoside 5'-diphosphate + [thioredoxin]-dithiol</text>
        <dbReference type="Rhea" id="RHEA:23252"/>
        <dbReference type="Rhea" id="RHEA-COMP:10698"/>
        <dbReference type="Rhea" id="RHEA-COMP:10700"/>
        <dbReference type="ChEBI" id="CHEBI:15377"/>
        <dbReference type="ChEBI" id="CHEBI:29950"/>
        <dbReference type="ChEBI" id="CHEBI:50058"/>
        <dbReference type="ChEBI" id="CHEBI:57930"/>
        <dbReference type="ChEBI" id="CHEBI:73316"/>
        <dbReference type="EC" id="1.17.4.1"/>
    </reaction>
</comment>
<dbReference type="GO" id="GO:0009263">
    <property type="term" value="P:deoxyribonucleotide biosynthetic process"/>
    <property type="evidence" value="ECO:0007669"/>
    <property type="project" value="InterPro"/>
</dbReference>
<evidence type="ECO:0000256" key="5">
    <source>
        <dbReference type="ARBA" id="ARBA00023002"/>
    </source>
</evidence>
<evidence type="ECO:0000259" key="11">
    <source>
        <dbReference type="Pfam" id="PF02867"/>
    </source>
</evidence>
<protein>
    <recommendedName>
        <fullName evidence="9">Vitamin B12-dependent ribonucleotide reductase</fullName>
        <ecNumber evidence="9">1.17.4.1</ecNumber>
    </recommendedName>
</protein>
<dbReference type="GO" id="GO:0071897">
    <property type="term" value="P:DNA biosynthetic process"/>
    <property type="evidence" value="ECO:0007669"/>
    <property type="project" value="UniProtKB-KW"/>
</dbReference>
<dbReference type="InterPro" id="IPR013344">
    <property type="entry name" value="RNR_NrdJ/NrdZ"/>
</dbReference>
<keyword evidence="5 9" id="KW-0560">Oxidoreductase</keyword>
<evidence type="ECO:0000256" key="7">
    <source>
        <dbReference type="ARBA" id="ARBA00023285"/>
    </source>
</evidence>
<dbReference type="GO" id="GO:0004748">
    <property type="term" value="F:ribonucleoside-diphosphate reductase activity, thioredoxin disulfide as acceptor"/>
    <property type="evidence" value="ECO:0007669"/>
    <property type="project" value="UniProtKB-EC"/>
</dbReference>
<dbReference type="GO" id="GO:0031419">
    <property type="term" value="F:cobalamin binding"/>
    <property type="evidence" value="ECO:0007669"/>
    <property type="project" value="UniProtKB-KW"/>
</dbReference>
<dbReference type="KEGG" id="mthr:MSTHT_0516"/>
<evidence type="ECO:0000256" key="8">
    <source>
        <dbReference type="ARBA" id="ARBA00047754"/>
    </source>
</evidence>
<dbReference type="Pfam" id="PF00317">
    <property type="entry name" value="Ribonuc_red_lgN"/>
    <property type="match status" value="1"/>
</dbReference>
<dbReference type="AlphaFoldDB" id="A0A0E3H8F7"/>
<organism evidence="12 13">
    <name type="scientific">Methanosarcina thermophila (strain ATCC 43570 / DSM 1825 / OCM 12 / VKM B-1830 / TM-1)</name>
    <dbReference type="NCBI Taxonomy" id="523844"/>
    <lineage>
        <taxon>Archaea</taxon>
        <taxon>Methanobacteriati</taxon>
        <taxon>Methanobacteriota</taxon>
        <taxon>Stenosarchaea group</taxon>
        <taxon>Methanomicrobia</taxon>
        <taxon>Methanosarcinales</taxon>
        <taxon>Methanosarcinaceae</taxon>
        <taxon>Methanosarcina</taxon>
    </lineage>
</organism>
<keyword evidence="7 9" id="KW-0170">Cobalt</keyword>
<dbReference type="CDD" id="cd02888">
    <property type="entry name" value="RNR_II_dimer"/>
    <property type="match status" value="1"/>
</dbReference>
<dbReference type="UniPathway" id="UPA00326"/>
<dbReference type="Pfam" id="PF02867">
    <property type="entry name" value="Ribonuc_red_lgC"/>
    <property type="match status" value="2"/>
</dbReference>
<accession>A0A0E3H8F7</accession>
<dbReference type="HOGENOM" id="CLU_000404_2_3_2"/>
<comment type="function">
    <text evidence="9">Catalyzes the reduction of ribonucleotides to deoxyribonucleotides. May function to provide a pool of deoxyribonucleotide precursors for DNA repair during oxygen limitation and/or for immediate growth after restoration of oxygen.</text>
</comment>
<evidence type="ECO:0000256" key="2">
    <source>
        <dbReference type="ARBA" id="ARBA00007405"/>
    </source>
</evidence>
<dbReference type="SUPFAM" id="SSF48168">
    <property type="entry name" value="R1 subunit of ribonucleotide reductase, N-terminal domain"/>
    <property type="match status" value="1"/>
</dbReference>
<evidence type="ECO:0000256" key="1">
    <source>
        <dbReference type="ARBA" id="ARBA00001922"/>
    </source>
</evidence>
<dbReference type="STRING" id="523844.MSTHT_0516"/>